<dbReference type="SUPFAM" id="SSF46955">
    <property type="entry name" value="Putative DNA-binding domain"/>
    <property type="match status" value="1"/>
</dbReference>
<dbReference type="Proteomes" id="UP001139493">
    <property type="component" value="Unassembled WGS sequence"/>
</dbReference>
<reference evidence="2" key="1">
    <citation type="submission" date="2022-06" db="EMBL/GenBank/DDBJ databases">
        <title>Genomic Encyclopedia of Archaeal and Bacterial Type Strains, Phase II (KMG-II): from individual species to whole genera.</title>
        <authorList>
            <person name="Goeker M."/>
        </authorList>
    </citation>
    <scope>NUCLEOTIDE SEQUENCE</scope>
    <source>
        <strain evidence="2">DSM 26652</strain>
    </source>
</reference>
<sequence>MSQNDKILTQAEVAAILRVPESTLQDLARRGHRSIPKAWKVGRAWRWLASDVDAFIASRGQQVAA</sequence>
<evidence type="ECO:0000259" key="1">
    <source>
        <dbReference type="Pfam" id="PF12728"/>
    </source>
</evidence>
<evidence type="ECO:0000313" key="3">
    <source>
        <dbReference type="Proteomes" id="UP001139493"/>
    </source>
</evidence>
<evidence type="ECO:0000313" key="2">
    <source>
        <dbReference type="EMBL" id="MCP2265024.1"/>
    </source>
</evidence>
<dbReference type="RefSeq" id="WP_253835950.1">
    <property type="nucleotide sequence ID" value="NZ_JAMTCS010000007.1"/>
</dbReference>
<proteinExistence type="predicted"/>
<dbReference type="InterPro" id="IPR009061">
    <property type="entry name" value="DNA-bd_dom_put_sf"/>
</dbReference>
<name>A0A9X2JYF0_9MICO</name>
<feature type="domain" description="Helix-turn-helix" evidence="1">
    <location>
        <begin position="8"/>
        <end position="59"/>
    </location>
</feature>
<dbReference type="EMBL" id="JAMTCS010000007">
    <property type="protein sequence ID" value="MCP2265024.1"/>
    <property type="molecule type" value="Genomic_DNA"/>
</dbReference>
<dbReference type="AlphaFoldDB" id="A0A9X2JYF0"/>
<comment type="caution">
    <text evidence="2">The sequence shown here is derived from an EMBL/GenBank/DDBJ whole genome shotgun (WGS) entry which is preliminary data.</text>
</comment>
<accession>A0A9X2JYF0</accession>
<organism evidence="2 3">
    <name type="scientific">Promicromonospora thailandica</name>
    <dbReference type="NCBI Taxonomy" id="765201"/>
    <lineage>
        <taxon>Bacteria</taxon>
        <taxon>Bacillati</taxon>
        <taxon>Actinomycetota</taxon>
        <taxon>Actinomycetes</taxon>
        <taxon>Micrococcales</taxon>
        <taxon>Promicromonosporaceae</taxon>
        <taxon>Promicromonospora</taxon>
    </lineage>
</organism>
<protein>
    <submittedName>
        <fullName evidence="2">DNA binding domain-containing protein, excisionase family</fullName>
    </submittedName>
</protein>
<keyword evidence="3" id="KW-1185">Reference proteome</keyword>
<dbReference type="InterPro" id="IPR041657">
    <property type="entry name" value="HTH_17"/>
</dbReference>
<dbReference type="Pfam" id="PF12728">
    <property type="entry name" value="HTH_17"/>
    <property type="match status" value="1"/>
</dbReference>
<gene>
    <name evidence="2" type="ORF">APR03_002372</name>
</gene>